<evidence type="ECO:0000256" key="1">
    <source>
        <dbReference type="SAM" id="Coils"/>
    </source>
</evidence>
<reference evidence="3" key="1">
    <citation type="submission" date="2023-03" db="EMBL/GenBank/DDBJ databases">
        <title>Massive genome expansion in bonnet fungi (Mycena s.s.) driven by repeated elements and novel gene families across ecological guilds.</title>
        <authorList>
            <consortium name="Lawrence Berkeley National Laboratory"/>
            <person name="Harder C.B."/>
            <person name="Miyauchi S."/>
            <person name="Viragh M."/>
            <person name="Kuo A."/>
            <person name="Thoen E."/>
            <person name="Andreopoulos B."/>
            <person name="Lu D."/>
            <person name="Skrede I."/>
            <person name="Drula E."/>
            <person name="Henrissat B."/>
            <person name="Morin E."/>
            <person name="Kohler A."/>
            <person name="Barry K."/>
            <person name="LaButti K."/>
            <person name="Morin E."/>
            <person name="Salamov A."/>
            <person name="Lipzen A."/>
            <person name="Mereny Z."/>
            <person name="Hegedus B."/>
            <person name="Baldrian P."/>
            <person name="Stursova M."/>
            <person name="Weitz H."/>
            <person name="Taylor A."/>
            <person name="Grigoriev I.V."/>
            <person name="Nagy L.G."/>
            <person name="Martin F."/>
            <person name="Kauserud H."/>
        </authorList>
    </citation>
    <scope>NUCLEOTIDE SEQUENCE</scope>
    <source>
        <strain evidence="3">CBHHK002</strain>
    </source>
</reference>
<gene>
    <name evidence="3" type="ORF">DFH08DRAFT_44672</name>
</gene>
<organism evidence="3 4">
    <name type="scientific">Mycena albidolilacea</name>
    <dbReference type="NCBI Taxonomy" id="1033008"/>
    <lineage>
        <taxon>Eukaryota</taxon>
        <taxon>Fungi</taxon>
        <taxon>Dikarya</taxon>
        <taxon>Basidiomycota</taxon>
        <taxon>Agaricomycotina</taxon>
        <taxon>Agaricomycetes</taxon>
        <taxon>Agaricomycetidae</taxon>
        <taxon>Agaricales</taxon>
        <taxon>Marasmiineae</taxon>
        <taxon>Mycenaceae</taxon>
        <taxon>Mycena</taxon>
    </lineage>
</organism>
<feature type="region of interest" description="Disordered" evidence="2">
    <location>
        <begin position="351"/>
        <end position="419"/>
    </location>
</feature>
<sequence length="419" mass="46436">MMSATTDVVLENTAYNAQLLAAIAELDYVPPALEQQESYLAGLEKEWAQLTDEITFLEEQTKKEKKEHEALRDSTTRRFAAKITGKKEKFEAKASKEEKEYIEALEKEMQHKRQQETLETLIAEAKALRLDLQRKLERYNKTKQDLAALYSKVFDGPTQAYPEDDQLEYKLQQAQNRYNEIQGSLNRESQALHLLDSADSALEMCCSQLQEALGYSQMDMYGGGQVTDMMERSALTAAEGHASQAKIFVQQAMMTSPQVQPMGQITIAHGSFIGDVIFDNIFTDMAFHEKIKASVSNVEDVKSNVIAQYNLTKLRARGIGAELKVAADALTHARSELNAFRRSVFDSLSGNGNVPPLSHNADSASPPGPPPQYHEETSYALGPPPPGPRAASPSAWSNHNPYATTLATGRKTRATTASK</sequence>
<proteinExistence type="predicted"/>
<keyword evidence="4" id="KW-1185">Reference proteome</keyword>
<name>A0AAD7ABX1_9AGAR</name>
<dbReference type="PANTHER" id="PTHR21974:SF2">
    <property type="entry name" value="RE15880P"/>
    <property type="match status" value="1"/>
</dbReference>
<keyword evidence="1" id="KW-0175">Coiled coil</keyword>
<protein>
    <submittedName>
        <fullName evidence="3">Uncharacterized protein</fullName>
    </submittedName>
</protein>
<feature type="coiled-coil region" evidence="1">
    <location>
        <begin position="33"/>
        <end position="191"/>
    </location>
</feature>
<evidence type="ECO:0000256" key="2">
    <source>
        <dbReference type="SAM" id="MobiDB-lite"/>
    </source>
</evidence>
<comment type="caution">
    <text evidence="3">The sequence shown here is derived from an EMBL/GenBank/DDBJ whole genome shotgun (WGS) entry which is preliminary data.</text>
</comment>
<dbReference type="EMBL" id="JARIHO010000010">
    <property type="protein sequence ID" value="KAJ7354430.1"/>
    <property type="molecule type" value="Genomic_DNA"/>
</dbReference>
<dbReference type="PANTHER" id="PTHR21974">
    <property type="entry name" value="RE15880P"/>
    <property type="match status" value="1"/>
</dbReference>
<dbReference type="AlphaFoldDB" id="A0AAD7ABX1"/>
<evidence type="ECO:0000313" key="4">
    <source>
        <dbReference type="Proteomes" id="UP001218218"/>
    </source>
</evidence>
<accession>A0AAD7ABX1</accession>
<evidence type="ECO:0000313" key="3">
    <source>
        <dbReference type="EMBL" id="KAJ7354430.1"/>
    </source>
</evidence>
<dbReference type="Proteomes" id="UP001218218">
    <property type="component" value="Unassembled WGS sequence"/>
</dbReference>
<feature type="compositionally biased region" description="Polar residues" evidence="2">
    <location>
        <begin position="396"/>
        <end position="407"/>
    </location>
</feature>